<feature type="compositionally biased region" description="Polar residues" evidence="1">
    <location>
        <begin position="88"/>
        <end position="99"/>
    </location>
</feature>
<feature type="region of interest" description="Disordered" evidence="1">
    <location>
        <begin position="85"/>
        <end position="120"/>
    </location>
</feature>
<keyword evidence="4" id="KW-1185">Reference proteome</keyword>
<proteinExistence type="predicted"/>
<keyword evidence="3" id="KW-0378">Hydrolase</keyword>
<feature type="signal peptide" evidence="2">
    <location>
        <begin position="1"/>
        <end position="21"/>
    </location>
</feature>
<name>A0ABQ5P5Q8_9ACTN</name>
<keyword evidence="2" id="KW-0732">Signal</keyword>
<evidence type="ECO:0000256" key="1">
    <source>
        <dbReference type="SAM" id="MobiDB-lite"/>
    </source>
</evidence>
<gene>
    <name evidence="3" type="ORF">SYYSPA8_26585</name>
</gene>
<feature type="compositionally biased region" description="Low complexity" evidence="1">
    <location>
        <begin position="24"/>
        <end position="35"/>
    </location>
</feature>
<dbReference type="RefSeq" id="WP_323449916.1">
    <property type="nucleotide sequence ID" value="NZ_BSBI01000012.1"/>
</dbReference>
<keyword evidence="3" id="KW-0121">Carboxypeptidase</keyword>
<sequence length="219" mass="22413">MKNTRLLAATAVLTASLITGATLPPSADGPADGPANGPGGASADGPTGVSADAWDPGRATAPAEVPPAKSPAEKILANDGISLPNVHASASQDKGSTAQAGIKHSATDKAANTSRFAPARAKKDRLNRVRLNALHKLNASKGFTFRVTLIAGSTHSPDPAHDEGRALDADAIDGSRVSPSGQGLARARKFLRTCTRLGGRMVLGPTIDSAHRVDVHCQW</sequence>
<feature type="region of interest" description="Disordered" evidence="1">
    <location>
        <begin position="24"/>
        <end position="70"/>
    </location>
</feature>
<feature type="chain" id="PRO_5046457481" evidence="2">
    <location>
        <begin position="22"/>
        <end position="219"/>
    </location>
</feature>
<reference evidence="3 4" key="1">
    <citation type="submission" date="2022-10" db="EMBL/GenBank/DDBJ databases">
        <title>Draft genome sequence of Streptomyces sp. YSPA8.</title>
        <authorList>
            <person name="Moriuchi R."/>
            <person name="Dohra H."/>
            <person name="Yamamura H."/>
            <person name="Kodani S."/>
        </authorList>
    </citation>
    <scope>NUCLEOTIDE SEQUENCE [LARGE SCALE GENOMIC DNA]</scope>
    <source>
        <strain evidence="3 4">YSPA8</strain>
    </source>
</reference>
<accession>A0ABQ5P5Q8</accession>
<comment type="caution">
    <text evidence="3">The sequence shown here is derived from an EMBL/GenBank/DDBJ whole genome shotgun (WGS) entry which is preliminary data.</text>
</comment>
<evidence type="ECO:0000313" key="4">
    <source>
        <dbReference type="Proteomes" id="UP001291653"/>
    </source>
</evidence>
<dbReference type="GO" id="GO:0004180">
    <property type="term" value="F:carboxypeptidase activity"/>
    <property type="evidence" value="ECO:0007669"/>
    <property type="project" value="UniProtKB-KW"/>
</dbReference>
<organism evidence="3 4">
    <name type="scientific">Streptomyces yaizuensis</name>
    <dbReference type="NCBI Taxonomy" id="2989713"/>
    <lineage>
        <taxon>Bacteria</taxon>
        <taxon>Bacillati</taxon>
        <taxon>Actinomycetota</taxon>
        <taxon>Actinomycetes</taxon>
        <taxon>Kitasatosporales</taxon>
        <taxon>Streptomycetaceae</taxon>
        <taxon>Streptomyces</taxon>
    </lineage>
</organism>
<protein>
    <submittedName>
        <fullName evidence="3">Carboxypeptidase</fullName>
    </submittedName>
</protein>
<evidence type="ECO:0000313" key="3">
    <source>
        <dbReference type="EMBL" id="GLF97936.1"/>
    </source>
</evidence>
<dbReference type="EMBL" id="BSBI01000012">
    <property type="protein sequence ID" value="GLF97936.1"/>
    <property type="molecule type" value="Genomic_DNA"/>
</dbReference>
<keyword evidence="3" id="KW-0645">Protease</keyword>
<dbReference type="Proteomes" id="UP001291653">
    <property type="component" value="Unassembled WGS sequence"/>
</dbReference>
<evidence type="ECO:0000256" key="2">
    <source>
        <dbReference type="SAM" id="SignalP"/>
    </source>
</evidence>